<gene>
    <name evidence="2" type="ORF">SAMN05192581_102622</name>
    <name evidence="3" type="ORF">SAMN05192582_100831</name>
</gene>
<dbReference type="EMBL" id="FNDO01000008">
    <property type="protein sequence ID" value="SDH56563.1"/>
    <property type="molecule type" value="Genomic_DNA"/>
</dbReference>
<reference evidence="3 5" key="1">
    <citation type="submission" date="2016-10" db="EMBL/GenBank/DDBJ databases">
        <authorList>
            <person name="de Groot N.N."/>
        </authorList>
    </citation>
    <scope>NUCLEOTIDE SEQUENCE [LARGE SCALE GENOMIC DNA]</scope>
    <source>
        <strain evidence="2 5">NLAE-zl-C500</strain>
        <strain evidence="3">NLAE-zl-C57</strain>
    </source>
</reference>
<dbReference type="Proteomes" id="UP000183670">
    <property type="component" value="Unassembled WGS sequence"/>
</dbReference>
<dbReference type="AlphaFoldDB" id="A0A1G8DFX3"/>
<evidence type="ECO:0000313" key="5">
    <source>
        <dbReference type="Proteomes" id="UP000183670"/>
    </source>
</evidence>
<organism evidence="3 4">
    <name type="scientific">Bacteroides ovatus</name>
    <dbReference type="NCBI Taxonomy" id="28116"/>
    <lineage>
        <taxon>Bacteria</taxon>
        <taxon>Pseudomonadati</taxon>
        <taxon>Bacteroidota</taxon>
        <taxon>Bacteroidia</taxon>
        <taxon>Bacteroidales</taxon>
        <taxon>Bacteroidaceae</taxon>
        <taxon>Bacteroides</taxon>
    </lineage>
</organism>
<reference evidence="4" key="2">
    <citation type="submission" date="2016-10" db="EMBL/GenBank/DDBJ databases">
        <authorList>
            <person name="Varghese N."/>
            <person name="Submissions S."/>
        </authorList>
    </citation>
    <scope>NUCLEOTIDE SEQUENCE [LARGE SCALE GENOMIC DNA]</scope>
    <source>
        <strain evidence="4">NLAE-zl-C57</strain>
    </source>
</reference>
<sequence>MLFVWYKVSFDEKWSHGSAVCETVYFFVEFVCVFPWKCVSLNNQNRGKIMDGILRKLPIGIQTFEKLREGDYLYVDKTALVWRIASTETPYFLSRPRRFGKSLLLSTFEAYFEGKKELFEGLAIADMEKEWKTYPLFHLDLNAEKYDSPQALVEILSRQLTQWELKYGKGEDEETLSGRFAGVIRRACEQSGRGVVVLVDEYDKPLLQALGDDALLDDYRKTLKAFYGVLKSSDRYLRFVFLTGVTKFAQVSVFSDLNQLNDISMKPQYATICGITRQELEDTFIPELNRLAETNELTYEETLNKMTALYDGYHFCEFAEGVFNPFSVLNVFDGYKFSNYWFQTGTPTFLVELLKKSEYDLRTLIDGVEANASSFMEYRVDANNPIPLIYQSGYLTIKGYDKRFGNYLLKFPNDEVRYGFMDFLVPYYTSVVDDERGFYLGKFVRELESGDVDAFLTRLQAFFADFPYELNEKTERHYQVVFYLVFKLMGQFTGAEVLSARGRADAVVKTPKYIYVFEFKLNGTAEQALQQIDEKGYLIPYQVDGRELVKVGVEFSAEKRNIDRWLY</sequence>
<dbReference type="Pfam" id="PF09820">
    <property type="entry name" value="AAA-ATPase_like"/>
    <property type="match status" value="1"/>
</dbReference>
<dbReference type="PANTHER" id="PTHR34825:SF1">
    <property type="entry name" value="AAA-ATPASE-LIKE DOMAIN-CONTAINING PROTEIN"/>
    <property type="match status" value="1"/>
</dbReference>
<evidence type="ECO:0000313" key="4">
    <source>
        <dbReference type="Proteomes" id="UP000181870"/>
    </source>
</evidence>
<protein>
    <submittedName>
        <fullName evidence="3">PD-(D/E)XK nuclease superfamily protein</fullName>
    </submittedName>
</protein>
<dbReference type="Pfam" id="PF08011">
    <property type="entry name" value="PDDEXK_9"/>
    <property type="match status" value="1"/>
</dbReference>
<feature type="domain" description="AAA-ATPase-like" evidence="1">
    <location>
        <begin position="58"/>
        <end position="254"/>
    </location>
</feature>
<name>A0A1G8DFX3_BACOV</name>
<dbReference type="EMBL" id="FMYE01000026">
    <property type="protein sequence ID" value="SDB77690.1"/>
    <property type="molecule type" value="Genomic_DNA"/>
</dbReference>
<proteinExistence type="predicted"/>
<evidence type="ECO:0000313" key="2">
    <source>
        <dbReference type="EMBL" id="SDB77690.1"/>
    </source>
</evidence>
<dbReference type="InterPro" id="IPR018631">
    <property type="entry name" value="AAA-ATPase-like_dom"/>
</dbReference>
<accession>A0A1G8DFX3</accession>
<evidence type="ECO:0000259" key="1">
    <source>
        <dbReference type="Pfam" id="PF09820"/>
    </source>
</evidence>
<dbReference type="Proteomes" id="UP000181870">
    <property type="component" value="Unassembled WGS sequence"/>
</dbReference>
<evidence type="ECO:0000313" key="3">
    <source>
        <dbReference type="EMBL" id="SDH56563.1"/>
    </source>
</evidence>
<dbReference type="InterPro" id="IPR012547">
    <property type="entry name" value="PDDEXK_9"/>
</dbReference>
<dbReference type="PANTHER" id="PTHR34825">
    <property type="entry name" value="CONSERVED PROTEIN, WITH A WEAK D-GALACTARATE DEHYDRATASE/ALTRONATE HYDROLASE DOMAIN"/>
    <property type="match status" value="1"/>
</dbReference>